<keyword evidence="2" id="KW-1185">Reference proteome</keyword>
<dbReference type="EMBL" id="JBGBZN010000002">
    <property type="protein sequence ID" value="MEY9471015.1"/>
    <property type="molecule type" value="Genomic_DNA"/>
</dbReference>
<evidence type="ECO:0000313" key="2">
    <source>
        <dbReference type="Proteomes" id="UP001565474"/>
    </source>
</evidence>
<dbReference type="RefSeq" id="WP_157785189.1">
    <property type="nucleotide sequence ID" value="NZ_JBGBYD010000002.1"/>
</dbReference>
<organism evidence="1 2">
    <name type="scientific">Bradyrhizobium yuanmingense</name>
    <dbReference type="NCBI Taxonomy" id="108015"/>
    <lineage>
        <taxon>Bacteria</taxon>
        <taxon>Pseudomonadati</taxon>
        <taxon>Pseudomonadota</taxon>
        <taxon>Alphaproteobacteria</taxon>
        <taxon>Hyphomicrobiales</taxon>
        <taxon>Nitrobacteraceae</taxon>
        <taxon>Bradyrhizobium</taxon>
    </lineage>
</organism>
<sequence length="51" mass="5253">MKQLIDKVLLSTFCASKQLPTVIGAINSSSCSHLGRSMACGNGNLLASAKS</sequence>
<accession>A0ABV4GGG2</accession>
<comment type="caution">
    <text evidence="1">The sequence shown here is derived from an EMBL/GenBank/DDBJ whole genome shotgun (WGS) entry which is preliminary data.</text>
</comment>
<reference evidence="1 2" key="1">
    <citation type="submission" date="2024-07" db="EMBL/GenBank/DDBJ databases">
        <title>Genomic Encyclopedia of Type Strains, Phase V (KMG-V): Genome sequencing to study the core and pangenomes of soil and plant-associated prokaryotes.</title>
        <authorList>
            <person name="Whitman W."/>
        </authorList>
    </citation>
    <scope>NUCLEOTIDE SEQUENCE [LARGE SCALE GENOMIC DNA]</scope>
    <source>
        <strain evidence="1 2">USDA 222</strain>
    </source>
</reference>
<proteinExistence type="predicted"/>
<protein>
    <submittedName>
        <fullName evidence="1">Uncharacterized protein</fullName>
    </submittedName>
</protein>
<gene>
    <name evidence="1" type="ORF">ABH992_003414</name>
</gene>
<evidence type="ECO:0000313" key="1">
    <source>
        <dbReference type="EMBL" id="MEY9471015.1"/>
    </source>
</evidence>
<dbReference type="Proteomes" id="UP001565474">
    <property type="component" value="Unassembled WGS sequence"/>
</dbReference>
<name>A0ABV4GGG2_9BRAD</name>